<sequence>MALFKLIGTTLFTEYYAVTASIGTGEEVPICAIGIEIPLPLLGVVLTNTVLTANRTYESLEEERQQAQLNNPKSKWSMLGNLLLYQG</sequence>
<dbReference type="EMBL" id="JAPUUL010000631">
    <property type="protein sequence ID" value="KAJ8129900.1"/>
    <property type="molecule type" value="Genomic_DNA"/>
</dbReference>
<gene>
    <name evidence="1" type="ORF">O1611_g3731</name>
</gene>
<accession>A0ACC2JQY7</accession>
<keyword evidence="2" id="KW-1185">Reference proteome</keyword>
<name>A0ACC2JQY7_9PEZI</name>
<evidence type="ECO:0000313" key="2">
    <source>
        <dbReference type="Proteomes" id="UP001153332"/>
    </source>
</evidence>
<protein>
    <submittedName>
        <fullName evidence="1">Uncharacterized protein</fullName>
    </submittedName>
</protein>
<proteinExistence type="predicted"/>
<comment type="caution">
    <text evidence="1">The sequence shown here is derived from an EMBL/GenBank/DDBJ whole genome shotgun (WGS) entry which is preliminary data.</text>
</comment>
<reference evidence="1" key="1">
    <citation type="submission" date="2022-12" db="EMBL/GenBank/DDBJ databases">
        <title>Genome Sequence of Lasiodiplodia mahajangana.</title>
        <authorList>
            <person name="Buettner E."/>
        </authorList>
    </citation>
    <scope>NUCLEOTIDE SEQUENCE</scope>
    <source>
        <strain evidence="1">VT137</strain>
    </source>
</reference>
<organism evidence="1 2">
    <name type="scientific">Lasiodiplodia mahajangana</name>
    <dbReference type="NCBI Taxonomy" id="1108764"/>
    <lineage>
        <taxon>Eukaryota</taxon>
        <taxon>Fungi</taxon>
        <taxon>Dikarya</taxon>
        <taxon>Ascomycota</taxon>
        <taxon>Pezizomycotina</taxon>
        <taxon>Dothideomycetes</taxon>
        <taxon>Dothideomycetes incertae sedis</taxon>
        <taxon>Botryosphaeriales</taxon>
        <taxon>Botryosphaeriaceae</taxon>
        <taxon>Lasiodiplodia</taxon>
    </lineage>
</organism>
<dbReference type="Proteomes" id="UP001153332">
    <property type="component" value="Unassembled WGS sequence"/>
</dbReference>
<evidence type="ECO:0000313" key="1">
    <source>
        <dbReference type="EMBL" id="KAJ8129900.1"/>
    </source>
</evidence>